<dbReference type="Pfam" id="PF01040">
    <property type="entry name" value="UbiA"/>
    <property type="match status" value="1"/>
</dbReference>
<reference evidence="6 7" key="1">
    <citation type="submission" date="2024-10" db="EMBL/GenBank/DDBJ databases">
        <authorList>
            <person name="Ratan Roy A."/>
            <person name="Morales Sandoval P.H."/>
            <person name="De Los Santos Villalobos S."/>
            <person name="Chakraborty S."/>
            <person name="Mukherjee J."/>
        </authorList>
    </citation>
    <scope>NUCLEOTIDE SEQUENCE [LARGE SCALE GENOMIC DNA]</scope>
    <source>
        <strain evidence="6 7">S1</strain>
    </source>
</reference>
<comment type="caution">
    <text evidence="6">The sequence shown here is derived from an EMBL/GenBank/DDBJ whole genome shotgun (WGS) entry which is preliminary data.</text>
</comment>
<feature type="transmembrane region" description="Helical" evidence="5">
    <location>
        <begin position="86"/>
        <end position="108"/>
    </location>
</feature>
<dbReference type="EMBL" id="JBHZOL010000102">
    <property type="protein sequence ID" value="MFE4108246.1"/>
    <property type="molecule type" value="Genomic_DNA"/>
</dbReference>
<dbReference type="RefSeq" id="WP_377967777.1">
    <property type="nucleotide sequence ID" value="NZ_JBHZOL010000102.1"/>
</dbReference>
<evidence type="ECO:0000256" key="1">
    <source>
        <dbReference type="ARBA" id="ARBA00004141"/>
    </source>
</evidence>
<dbReference type="InterPro" id="IPR000537">
    <property type="entry name" value="UbiA_prenyltransferase"/>
</dbReference>
<evidence type="ECO:0000313" key="6">
    <source>
        <dbReference type="EMBL" id="MFE4108246.1"/>
    </source>
</evidence>
<feature type="transmembrane region" description="Helical" evidence="5">
    <location>
        <begin position="153"/>
        <end position="172"/>
    </location>
</feature>
<feature type="transmembrane region" description="Helical" evidence="5">
    <location>
        <begin position="225"/>
        <end position="242"/>
    </location>
</feature>
<dbReference type="Gene3D" id="1.20.120.1780">
    <property type="entry name" value="UbiA prenyltransferase"/>
    <property type="match status" value="1"/>
</dbReference>
<dbReference type="Proteomes" id="UP001600165">
    <property type="component" value="Unassembled WGS sequence"/>
</dbReference>
<sequence>MNLSFWRDRCHRQVLYDTFLRLFIYSNIWVSAAIASLVFFVQQTLALAWQISPILLIFVAALIPYNLDRVIDTQVQKIPDQKAQAFFRHSGVTLLLGFAAIGLSWLIYQAPVTVRWVCLGGLIPLVYGIPLWPIYRHSQWRWYRLKDIPGAKAWIVAATITYAVVAVPLAYAKQGLDLAGGLTSLFLLIFVGSNSHIFDIRDIESDRQQGVYTMPVLWGVSNTRWFWLAANLLLIALLAWGWQENLQIPAPAIALPSLILTLSYISQVDANTHRDTYNIWIDGVLWLPALLSLALA</sequence>
<evidence type="ECO:0000256" key="2">
    <source>
        <dbReference type="ARBA" id="ARBA00022692"/>
    </source>
</evidence>
<name>A0ABW6IJ55_9CYAN</name>
<keyword evidence="4 5" id="KW-0472">Membrane</keyword>
<feature type="transmembrane region" description="Helical" evidence="5">
    <location>
        <begin position="114"/>
        <end position="132"/>
    </location>
</feature>
<protein>
    <submittedName>
        <fullName evidence="6">UbiA family prenyltransferase</fullName>
    </submittedName>
</protein>
<evidence type="ECO:0000256" key="4">
    <source>
        <dbReference type="ARBA" id="ARBA00023136"/>
    </source>
</evidence>
<feature type="transmembrane region" description="Helical" evidence="5">
    <location>
        <begin position="178"/>
        <end position="198"/>
    </location>
</feature>
<keyword evidence="3 5" id="KW-1133">Transmembrane helix</keyword>
<gene>
    <name evidence="6" type="ORF">ACFVKH_18340</name>
</gene>
<keyword evidence="2 5" id="KW-0812">Transmembrane</keyword>
<feature type="transmembrane region" description="Helical" evidence="5">
    <location>
        <begin position="47"/>
        <end position="65"/>
    </location>
</feature>
<keyword evidence="7" id="KW-1185">Reference proteome</keyword>
<evidence type="ECO:0000313" key="7">
    <source>
        <dbReference type="Proteomes" id="UP001600165"/>
    </source>
</evidence>
<accession>A0ABW6IJ55</accession>
<feature type="transmembrane region" description="Helical" evidence="5">
    <location>
        <begin position="20"/>
        <end position="41"/>
    </location>
</feature>
<evidence type="ECO:0000256" key="5">
    <source>
        <dbReference type="SAM" id="Phobius"/>
    </source>
</evidence>
<feature type="transmembrane region" description="Helical" evidence="5">
    <location>
        <begin position="248"/>
        <end position="265"/>
    </location>
</feature>
<proteinExistence type="predicted"/>
<comment type="subcellular location">
    <subcellularLocation>
        <location evidence="1">Membrane</location>
        <topology evidence="1">Multi-pass membrane protein</topology>
    </subcellularLocation>
</comment>
<organism evidence="6 7">
    <name type="scientific">Almyronema epifaneia S1</name>
    <dbReference type="NCBI Taxonomy" id="2991925"/>
    <lineage>
        <taxon>Bacteria</taxon>
        <taxon>Bacillati</taxon>
        <taxon>Cyanobacteriota</taxon>
        <taxon>Cyanophyceae</taxon>
        <taxon>Nodosilineales</taxon>
        <taxon>Nodosilineaceae</taxon>
        <taxon>Almyronema</taxon>
        <taxon>Almyronema epifaneia</taxon>
    </lineage>
</organism>
<evidence type="ECO:0000256" key="3">
    <source>
        <dbReference type="ARBA" id="ARBA00022989"/>
    </source>
</evidence>